<keyword evidence="5 14" id="KW-0597">Phosphoprotein</keyword>
<name>A0ABP6X8J5_9ACTN</name>
<dbReference type="InterPro" id="IPR000700">
    <property type="entry name" value="PAS-assoc_C"/>
</dbReference>
<feature type="domain" description="PAC" evidence="19">
    <location>
        <begin position="417"/>
        <end position="469"/>
    </location>
</feature>
<dbReference type="SMART" id="SM00388">
    <property type="entry name" value="HisKA"/>
    <property type="match status" value="1"/>
</dbReference>
<dbReference type="CDD" id="cd00130">
    <property type="entry name" value="PAS"/>
    <property type="match status" value="1"/>
</dbReference>
<feature type="transmembrane region" description="Helical" evidence="15">
    <location>
        <begin position="238"/>
        <end position="261"/>
    </location>
</feature>
<dbReference type="SUPFAM" id="SSF47226">
    <property type="entry name" value="Histidine-containing phosphotransfer domain, HPT domain"/>
    <property type="match status" value="1"/>
</dbReference>
<comment type="catalytic activity">
    <reaction evidence="1">
        <text>ATP + protein L-histidine = ADP + protein N-phospho-L-histidine.</text>
        <dbReference type="EC" id="2.7.13.3"/>
    </reaction>
</comment>
<dbReference type="CDD" id="cd00082">
    <property type="entry name" value="HisKA"/>
    <property type="match status" value="1"/>
</dbReference>
<dbReference type="SMART" id="SM00086">
    <property type="entry name" value="PAC"/>
    <property type="match status" value="1"/>
</dbReference>
<accession>A0ABP6X8J5</accession>
<evidence type="ECO:0000256" key="14">
    <source>
        <dbReference type="PROSITE-ProRule" id="PRU00169"/>
    </source>
</evidence>
<reference evidence="22" key="1">
    <citation type="journal article" date="2019" name="Int. J. Syst. Evol. Microbiol.">
        <title>The Global Catalogue of Microorganisms (GCM) 10K type strain sequencing project: providing services to taxonomists for standard genome sequencing and annotation.</title>
        <authorList>
            <consortium name="The Broad Institute Genomics Platform"/>
            <consortium name="The Broad Institute Genome Sequencing Center for Infectious Disease"/>
            <person name="Wu L."/>
            <person name="Ma J."/>
        </authorList>
    </citation>
    <scope>NUCLEOTIDE SEQUENCE [LARGE SCALE GENOMIC DNA]</scope>
    <source>
        <strain evidence="22">JCM 16540</strain>
    </source>
</reference>
<keyword evidence="4" id="KW-1003">Cell membrane</keyword>
<dbReference type="CDD" id="cd00088">
    <property type="entry name" value="HPT"/>
    <property type="match status" value="1"/>
</dbReference>
<dbReference type="InterPro" id="IPR035965">
    <property type="entry name" value="PAS-like_dom_sf"/>
</dbReference>
<keyword evidence="8" id="KW-0808">Transferase</keyword>
<comment type="subcellular location">
    <subcellularLocation>
        <location evidence="2">Cell membrane</location>
        <topology evidence="2">Multi-pass membrane protein</topology>
    </subcellularLocation>
</comment>
<dbReference type="SUPFAM" id="SSF55785">
    <property type="entry name" value="PYP-like sensor domain (PAS domain)"/>
    <property type="match status" value="1"/>
</dbReference>
<dbReference type="PROSITE" id="PS50110">
    <property type="entry name" value="RESPONSE_REGULATORY"/>
    <property type="match status" value="2"/>
</dbReference>
<gene>
    <name evidence="21" type="ORF">GCM10022197_18310</name>
</gene>
<evidence type="ECO:0000256" key="13">
    <source>
        <dbReference type="PROSITE-ProRule" id="PRU00110"/>
    </source>
</evidence>
<dbReference type="PRINTS" id="PR00344">
    <property type="entry name" value="BCTRLSENSOR"/>
</dbReference>
<dbReference type="Gene3D" id="3.30.450.20">
    <property type="entry name" value="PAS domain"/>
    <property type="match status" value="1"/>
</dbReference>
<evidence type="ECO:0000259" key="20">
    <source>
        <dbReference type="PROSITE" id="PS50894"/>
    </source>
</evidence>
<protein>
    <recommendedName>
        <fullName evidence="3">histidine kinase</fullName>
        <ecNumber evidence="3">2.7.13.3</ecNumber>
    </recommendedName>
</protein>
<dbReference type="PROSITE" id="PS50112">
    <property type="entry name" value="PAS"/>
    <property type="match status" value="1"/>
</dbReference>
<dbReference type="Pfam" id="PF00512">
    <property type="entry name" value="HisKA"/>
    <property type="match status" value="1"/>
</dbReference>
<dbReference type="Gene3D" id="3.40.50.2300">
    <property type="match status" value="2"/>
</dbReference>
<keyword evidence="9" id="KW-0067">ATP-binding</keyword>
<feature type="modified residue" description="4-aspartylphosphate" evidence="14">
    <location>
        <position position="784"/>
    </location>
</feature>
<keyword evidence="12 15" id="KW-0472">Membrane</keyword>
<dbReference type="SMART" id="SM00448">
    <property type="entry name" value="REC"/>
    <property type="match status" value="2"/>
</dbReference>
<dbReference type="InterPro" id="IPR001610">
    <property type="entry name" value="PAC"/>
</dbReference>
<feature type="transmembrane region" description="Helical" evidence="15">
    <location>
        <begin position="20"/>
        <end position="40"/>
    </location>
</feature>
<evidence type="ECO:0000256" key="6">
    <source>
        <dbReference type="ARBA" id="ARBA00022692"/>
    </source>
</evidence>
<keyword evidence="10 15" id="KW-1133">Transmembrane helix</keyword>
<feature type="transmembrane region" description="Helical" evidence="15">
    <location>
        <begin position="82"/>
        <end position="106"/>
    </location>
</feature>
<evidence type="ECO:0000256" key="8">
    <source>
        <dbReference type="ARBA" id="ARBA00022777"/>
    </source>
</evidence>
<feature type="transmembrane region" description="Helical" evidence="15">
    <location>
        <begin position="183"/>
        <end position="200"/>
    </location>
</feature>
<dbReference type="InterPro" id="IPR003594">
    <property type="entry name" value="HATPase_dom"/>
</dbReference>
<dbReference type="PROSITE" id="PS50113">
    <property type="entry name" value="PAC"/>
    <property type="match status" value="1"/>
</dbReference>
<evidence type="ECO:0000256" key="12">
    <source>
        <dbReference type="ARBA" id="ARBA00023136"/>
    </source>
</evidence>
<keyword evidence="11" id="KW-0902">Two-component regulatory system</keyword>
<dbReference type="NCBIfam" id="TIGR00229">
    <property type="entry name" value="sensory_box"/>
    <property type="match status" value="1"/>
</dbReference>
<evidence type="ECO:0000256" key="5">
    <source>
        <dbReference type="ARBA" id="ARBA00022553"/>
    </source>
</evidence>
<dbReference type="InterPro" id="IPR036890">
    <property type="entry name" value="HATPase_C_sf"/>
</dbReference>
<dbReference type="Gene3D" id="1.20.120.160">
    <property type="entry name" value="HPT domain"/>
    <property type="match status" value="1"/>
</dbReference>
<evidence type="ECO:0000256" key="2">
    <source>
        <dbReference type="ARBA" id="ARBA00004651"/>
    </source>
</evidence>
<comment type="caution">
    <text evidence="21">The sequence shown here is derived from an EMBL/GenBank/DDBJ whole genome shotgun (WGS) entry which is preliminary data.</text>
</comment>
<proteinExistence type="predicted"/>
<dbReference type="SMART" id="SM00091">
    <property type="entry name" value="PAS"/>
    <property type="match status" value="1"/>
</dbReference>
<feature type="domain" description="PAS" evidence="18">
    <location>
        <begin position="345"/>
        <end position="414"/>
    </location>
</feature>
<dbReference type="Pfam" id="PF02518">
    <property type="entry name" value="HATPase_c"/>
    <property type="match status" value="1"/>
</dbReference>
<dbReference type="SUPFAM" id="SSF52172">
    <property type="entry name" value="CheY-like"/>
    <property type="match status" value="2"/>
</dbReference>
<evidence type="ECO:0000313" key="22">
    <source>
        <dbReference type="Proteomes" id="UP001500767"/>
    </source>
</evidence>
<feature type="transmembrane region" description="Helical" evidence="15">
    <location>
        <begin position="148"/>
        <end position="171"/>
    </location>
</feature>
<dbReference type="InterPro" id="IPR004358">
    <property type="entry name" value="Sig_transdc_His_kin-like_C"/>
</dbReference>
<keyword evidence="22" id="KW-1185">Reference proteome</keyword>
<dbReference type="PANTHER" id="PTHR45339:SF1">
    <property type="entry name" value="HYBRID SIGNAL TRANSDUCTION HISTIDINE KINASE J"/>
    <property type="match status" value="1"/>
</dbReference>
<evidence type="ECO:0000256" key="15">
    <source>
        <dbReference type="SAM" id="Phobius"/>
    </source>
</evidence>
<dbReference type="InterPro" id="IPR036097">
    <property type="entry name" value="HisK_dim/P_sf"/>
</dbReference>
<dbReference type="InterPro" id="IPR013656">
    <property type="entry name" value="PAS_4"/>
</dbReference>
<dbReference type="Gene3D" id="1.10.287.130">
    <property type="match status" value="1"/>
</dbReference>
<dbReference type="InterPro" id="IPR005467">
    <property type="entry name" value="His_kinase_dom"/>
</dbReference>
<organism evidence="21 22">
    <name type="scientific">Microlunatus spumicola</name>
    <dbReference type="NCBI Taxonomy" id="81499"/>
    <lineage>
        <taxon>Bacteria</taxon>
        <taxon>Bacillati</taxon>
        <taxon>Actinomycetota</taxon>
        <taxon>Actinomycetes</taxon>
        <taxon>Propionibacteriales</taxon>
        <taxon>Propionibacteriaceae</taxon>
        <taxon>Microlunatus</taxon>
    </lineage>
</organism>
<dbReference type="PROSITE" id="PS50109">
    <property type="entry name" value="HIS_KIN"/>
    <property type="match status" value="1"/>
</dbReference>
<dbReference type="Pfam" id="PF01627">
    <property type="entry name" value="Hpt"/>
    <property type="match status" value="1"/>
</dbReference>
<dbReference type="Gene3D" id="3.30.565.10">
    <property type="entry name" value="Histidine kinase-like ATPase, C-terminal domain"/>
    <property type="match status" value="1"/>
</dbReference>
<feature type="domain" description="HPt" evidence="20">
    <location>
        <begin position="1039"/>
        <end position="1131"/>
    </location>
</feature>
<dbReference type="EC" id="2.7.13.3" evidence="3"/>
<feature type="modified residue" description="4-aspartylphosphate" evidence="14">
    <location>
        <position position="929"/>
    </location>
</feature>
<evidence type="ECO:0000256" key="1">
    <source>
        <dbReference type="ARBA" id="ARBA00000085"/>
    </source>
</evidence>
<dbReference type="PROSITE" id="PS50894">
    <property type="entry name" value="HPT"/>
    <property type="match status" value="1"/>
</dbReference>
<keyword evidence="7" id="KW-0547">Nucleotide-binding</keyword>
<feature type="transmembrane region" description="Helical" evidence="15">
    <location>
        <begin position="212"/>
        <end position="232"/>
    </location>
</feature>
<dbReference type="InterPro" id="IPR008207">
    <property type="entry name" value="Sig_transdc_His_kin_Hpt_dom"/>
</dbReference>
<feature type="domain" description="Response regulatory" evidence="17">
    <location>
        <begin position="880"/>
        <end position="997"/>
    </location>
</feature>
<evidence type="ECO:0000259" key="18">
    <source>
        <dbReference type="PROSITE" id="PS50112"/>
    </source>
</evidence>
<dbReference type="InterPro" id="IPR011006">
    <property type="entry name" value="CheY-like_superfamily"/>
</dbReference>
<evidence type="ECO:0000259" key="17">
    <source>
        <dbReference type="PROSITE" id="PS50110"/>
    </source>
</evidence>
<dbReference type="Pfam" id="PF00072">
    <property type="entry name" value="Response_reg"/>
    <property type="match status" value="2"/>
</dbReference>
<dbReference type="CDD" id="cd00156">
    <property type="entry name" value="REC"/>
    <property type="match status" value="1"/>
</dbReference>
<feature type="domain" description="Histidine kinase" evidence="16">
    <location>
        <begin position="487"/>
        <end position="708"/>
    </location>
</feature>
<feature type="domain" description="Response regulatory" evidence="17">
    <location>
        <begin position="730"/>
        <end position="850"/>
    </location>
</feature>
<dbReference type="InterPro" id="IPR001789">
    <property type="entry name" value="Sig_transdc_resp-reg_receiver"/>
</dbReference>
<keyword evidence="8" id="KW-0418">Kinase</keyword>
<dbReference type="SUPFAM" id="SSF55874">
    <property type="entry name" value="ATPase domain of HSP90 chaperone/DNA topoisomerase II/histidine kinase"/>
    <property type="match status" value="1"/>
</dbReference>
<dbReference type="InterPro" id="IPR036641">
    <property type="entry name" value="HPT_dom_sf"/>
</dbReference>
<dbReference type="PANTHER" id="PTHR45339">
    <property type="entry name" value="HYBRID SIGNAL TRANSDUCTION HISTIDINE KINASE J"/>
    <property type="match status" value="1"/>
</dbReference>
<dbReference type="Proteomes" id="UP001500767">
    <property type="component" value="Unassembled WGS sequence"/>
</dbReference>
<feature type="transmembrane region" description="Helical" evidence="15">
    <location>
        <begin position="52"/>
        <end position="73"/>
    </location>
</feature>
<evidence type="ECO:0000256" key="4">
    <source>
        <dbReference type="ARBA" id="ARBA00022475"/>
    </source>
</evidence>
<feature type="transmembrane region" description="Helical" evidence="15">
    <location>
        <begin position="282"/>
        <end position="300"/>
    </location>
</feature>
<evidence type="ECO:0000256" key="7">
    <source>
        <dbReference type="ARBA" id="ARBA00022741"/>
    </source>
</evidence>
<evidence type="ECO:0000256" key="10">
    <source>
        <dbReference type="ARBA" id="ARBA00022989"/>
    </source>
</evidence>
<evidence type="ECO:0000256" key="3">
    <source>
        <dbReference type="ARBA" id="ARBA00012438"/>
    </source>
</evidence>
<evidence type="ECO:0000259" key="16">
    <source>
        <dbReference type="PROSITE" id="PS50109"/>
    </source>
</evidence>
<evidence type="ECO:0000256" key="9">
    <source>
        <dbReference type="ARBA" id="ARBA00022840"/>
    </source>
</evidence>
<evidence type="ECO:0000259" key="19">
    <source>
        <dbReference type="PROSITE" id="PS50113"/>
    </source>
</evidence>
<dbReference type="InterPro" id="IPR003661">
    <property type="entry name" value="HisK_dim/P_dom"/>
</dbReference>
<dbReference type="SUPFAM" id="SSF47384">
    <property type="entry name" value="Homodimeric domain of signal transducing histidine kinase"/>
    <property type="match status" value="1"/>
</dbReference>
<evidence type="ECO:0000313" key="21">
    <source>
        <dbReference type="EMBL" id="GAA3563116.1"/>
    </source>
</evidence>
<feature type="transmembrane region" description="Helical" evidence="15">
    <location>
        <begin position="118"/>
        <end position="136"/>
    </location>
</feature>
<dbReference type="InterPro" id="IPR000014">
    <property type="entry name" value="PAS"/>
</dbReference>
<keyword evidence="6 15" id="KW-0812">Transmembrane</keyword>
<dbReference type="RefSeq" id="WP_204910947.1">
    <property type="nucleotide sequence ID" value="NZ_BAAAYR010000002.1"/>
</dbReference>
<dbReference type="EMBL" id="BAAAYR010000002">
    <property type="protein sequence ID" value="GAA3563116.1"/>
    <property type="molecule type" value="Genomic_DNA"/>
</dbReference>
<dbReference type="Pfam" id="PF08448">
    <property type="entry name" value="PAS_4"/>
    <property type="match status" value="1"/>
</dbReference>
<sequence>MTAVAARPVVLPRAASASWLPVVAQLAAWVVVAVVVGLYLQGGPPESGQRLLVGNVALLVAMVFGVGCCVLAARRPAPDRRAWVMISVALGLGALGQVLFTLAIAQGAPPKPSPLTDTLSYLGYSLPLLVALFLFPRPPERLISRFRGVVDAVVITTAVLLVSEGTVLGVLRRTMDLSSPGGLATLAYPVADVAICAVVLTLGMRQAPADRLVWFCMGTGLLSLAVTDSVYVRLLADGVSGATGTPLVLGWVAAPVLIGLASQTAGHQEARRHWNLDLASQLVPYVPVLGAAVVLTLRPFSQDPFLLLSGVLLLVTVAGRQVMIVYENLTLTRDLERKVDERTAELATVGSIVTSSRDAVVGWNLDRTVSAWNPAAEELFGHRAVDVIGRTADFLPAPVQQILGAMLESAARGEELPSIEDEWVRPDGTSVPIAMTVSPVRSACGEVIGISFSAQDITERKREAEILEQARQEALQSSRVKSEFLATMSHEIRTPMNGVIGLVSLLIDTDLDAQQRDYAEGVHHAGQALLDVINDILDFSKLEAGKLVLDSDDFDLRRLVEEVGDLLAPAAYAKGLELLVDFDPAAVRSVRGDHVRVRQVLLNLASNAVKFTSEGEVQIKVTSAPAAGDLVGLHVEVVDTGIGIAEADQPRVFESFSQADASTTRRYGGTGLGLAITRRLVEAMDGDLGVRSTPGVGSTFWFDLRLPRAQSPAQLVPDLPAAGALPPRLRALVVDDNATNRTILTAQLSSWGVTVDVVDGAASALAALRTARASRRRYDFAILDMLMPDVDGLELARLVSENPATVGLPMIMLSSAPRLPQQALQEVGVARWLNKPVRAAALYDAVVRLVADHGRRTDEAEPERRRALVAAPEPRGERGRVLVVEDNELNQLVARGMVERLGFTTDVARNGVEALEALAASTYAVVLMDCHMPVMDGFAATERIREVERGRTRTPVVALTASALVSDRERCLGAGMDDYVAKPIDPDALASVLDRWAPAVRTTGASGGSGGPELSVVRDGGHIDAGQIEGLAELRTADGSSLLATFIASFTRRAGNRLDTIRDCAARADDEALAMAAHELKGSAATIGAVRVAALCGELEHGGSRVVRLRPGVLDDLATELELAVHELDAIAGRAA</sequence>
<dbReference type="CDD" id="cd16922">
    <property type="entry name" value="HATPase_EvgS-ArcB-TorS-like"/>
    <property type="match status" value="1"/>
</dbReference>
<evidence type="ECO:0000256" key="11">
    <source>
        <dbReference type="ARBA" id="ARBA00023012"/>
    </source>
</evidence>
<feature type="modified residue" description="Phosphohistidine" evidence="13">
    <location>
        <position position="1078"/>
    </location>
</feature>
<dbReference type="SMART" id="SM00387">
    <property type="entry name" value="HATPase_c"/>
    <property type="match status" value="1"/>
</dbReference>
<dbReference type="CDD" id="cd17546">
    <property type="entry name" value="REC_hyHK_CKI1_RcsC-like"/>
    <property type="match status" value="1"/>
</dbReference>